<feature type="non-terminal residue" evidence="1">
    <location>
        <position position="32"/>
    </location>
</feature>
<gene>
    <name evidence="1" type="ORF">AVDCRST_MAG15-3203</name>
</gene>
<organism evidence="1">
    <name type="scientific">uncultured Rubellimicrobium sp</name>
    <dbReference type="NCBI Taxonomy" id="543078"/>
    <lineage>
        <taxon>Bacteria</taxon>
        <taxon>Pseudomonadati</taxon>
        <taxon>Pseudomonadota</taxon>
        <taxon>Alphaproteobacteria</taxon>
        <taxon>Rhodobacterales</taxon>
        <taxon>Roseobacteraceae</taxon>
        <taxon>Rubellimicrobium</taxon>
        <taxon>environmental samples</taxon>
    </lineage>
</organism>
<reference evidence="1" key="1">
    <citation type="submission" date="2020-02" db="EMBL/GenBank/DDBJ databases">
        <authorList>
            <person name="Meier V. D."/>
        </authorList>
    </citation>
    <scope>NUCLEOTIDE SEQUENCE</scope>
    <source>
        <strain evidence="1">AVDCRST_MAG15</strain>
    </source>
</reference>
<evidence type="ECO:0000313" key="1">
    <source>
        <dbReference type="EMBL" id="CAA9436248.1"/>
    </source>
</evidence>
<proteinExistence type="predicted"/>
<accession>A0A6J4Q7T0</accession>
<feature type="non-terminal residue" evidence="1">
    <location>
        <position position="1"/>
    </location>
</feature>
<sequence length="32" mass="3198">AAPGDRVSTLAYLACGLALAPKPCRGCHGRGD</sequence>
<dbReference type="AlphaFoldDB" id="A0A6J4Q7T0"/>
<protein>
    <submittedName>
        <fullName evidence="1">Uncharacterized protein</fullName>
    </submittedName>
</protein>
<dbReference type="EMBL" id="CADCUU010000483">
    <property type="protein sequence ID" value="CAA9436248.1"/>
    <property type="molecule type" value="Genomic_DNA"/>
</dbReference>
<name>A0A6J4Q7T0_9RHOB</name>